<protein>
    <recommendedName>
        <fullName evidence="4">DUF4199 domain-containing protein</fullName>
    </recommendedName>
</protein>
<evidence type="ECO:0008006" key="4">
    <source>
        <dbReference type="Google" id="ProtNLM"/>
    </source>
</evidence>
<keyword evidence="1" id="KW-1133">Transmembrane helix</keyword>
<evidence type="ECO:0000313" key="3">
    <source>
        <dbReference type="Proteomes" id="UP000199045"/>
    </source>
</evidence>
<proteinExistence type="predicted"/>
<name>A0A1G7YA41_CHIFI</name>
<evidence type="ECO:0000256" key="1">
    <source>
        <dbReference type="SAM" id="Phobius"/>
    </source>
</evidence>
<gene>
    <name evidence="2" type="ORF">SAMN04488121_107265</name>
</gene>
<feature type="transmembrane region" description="Helical" evidence="1">
    <location>
        <begin position="152"/>
        <end position="173"/>
    </location>
</feature>
<dbReference type="InterPro" id="IPR025250">
    <property type="entry name" value="DUF4199"/>
</dbReference>
<dbReference type="RefSeq" id="WP_089835949.1">
    <property type="nucleotide sequence ID" value="NZ_FNBN01000007.1"/>
</dbReference>
<sequence length="179" mass="19675">MSNASYPNPGIKWGLIASAVIVLTGLALYYTDQQTLFSLKFNFIQLFICAVTGLLAGLEQKKKAGGYSSFKDGLKPIFITFVIGTLVGTLFMYIIANYVDPGLPARMKAEDLKALEQMEANQKAAGINDRRLSEQLTILKQQDYNLTLVASLLSYLTGLFLDFVIAAILAVVIRNKRIA</sequence>
<keyword evidence="1" id="KW-0812">Transmembrane</keyword>
<dbReference type="Proteomes" id="UP000199045">
    <property type="component" value="Unassembled WGS sequence"/>
</dbReference>
<feature type="transmembrane region" description="Helical" evidence="1">
    <location>
        <begin position="37"/>
        <end position="56"/>
    </location>
</feature>
<dbReference type="Pfam" id="PF13858">
    <property type="entry name" value="DUF4199"/>
    <property type="match status" value="1"/>
</dbReference>
<dbReference type="OrthoDB" id="660361at2"/>
<dbReference type="STRING" id="104663.SAMN04488121_107265"/>
<evidence type="ECO:0000313" key="2">
    <source>
        <dbReference type="EMBL" id="SDG93295.1"/>
    </source>
</evidence>
<feature type="transmembrane region" description="Helical" evidence="1">
    <location>
        <begin position="12"/>
        <end position="31"/>
    </location>
</feature>
<accession>A0A1G7YA41</accession>
<organism evidence="2 3">
    <name type="scientific">Chitinophaga filiformis</name>
    <name type="common">Myxococcus filiformis</name>
    <name type="synonym">Flexibacter filiformis</name>
    <dbReference type="NCBI Taxonomy" id="104663"/>
    <lineage>
        <taxon>Bacteria</taxon>
        <taxon>Pseudomonadati</taxon>
        <taxon>Bacteroidota</taxon>
        <taxon>Chitinophagia</taxon>
        <taxon>Chitinophagales</taxon>
        <taxon>Chitinophagaceae</taxon>
        <taxon>Chitinophaga</taxon>
    </lineage>
</organism>
<feature type="transmembrane region" description="Helical" evidence="1">
    <location>
        <begin position="77"/>
        <end position="96"/>
    </location>
</feature>
<dbReference type="AlphaFoldDB" id="A0A1G7YA41"/>
<keyword evidence="1" id="KW-0472">Membrane</keyword>
<reference evidence="2 3" key="1">
    <citation type="submission" date="2016-10" db="EMBL/GenBank/DDBJ databases">
        <authorList>
            <person name="de Groot N.N."/>
        </authorList>
    </citation>
    <scope>NUCLEOTIDE SEQUENCE [LARGE SCALE GENOMIC DNA]</scope>
    <source>
        <strain evidence="2 3">DSM 527</strain>
    </source>
</reference>
<dbReference type="EMBL" id="FNBN01000007">
    <property type="protein sequence ID" value="SDG93295.1"/>
    <property type="molecule type" value="Genomic_DNA"/>
</dbReference>